<accession>A0A0P7AQL9</accession>
<organism evidence="2 3">
    <name type="scientific">Neonectria ditissima</name>
    <dbReference type="NCBI Taxonomy" id="78410"/>
    <lineage>
        <taxon>Eukaryota</taxon>
        <taxon>Fungi</taxon>
        <taxon>Dikarya</taxon>
        <taxon>Ascomycota</taxon>
        <taxon>Pezizomycotina</taxon>
        <taxon>Sordariomycetes</taxon>
        <taxon>Hypocreomycetidae</taxon>
        <taxon>Hypocreales</taxon>
        <taxon>Nectriaceae</taxon>
        <taxon>Neonectria</taxon>
    </lineage>
</organism>
<dbReference type="Proteomes" id="UP000050424">
    <property type="component" value="Unassembled WGS sequence"/>
</dbReference>
<feature type="chain" id="PRO_5006134981" evidence="1">
    <location>
        <begin position="18"/>
        <end position="41"/>
    </location>
</feature>
<protein>
    <submittedName>
        <fullName evidence="2">Uncharacterized protein</fullName>
    </submittedName>
</protein>
<name>A0A0P7AQL9_9HYPO</name>
<evidence type="ECO:0000313" key="3">
    <source>
        <dbReference type="Proteomes" id="UP000050424"/>
    </source>
</evidence>
<reference evidence="2 3" key="1">
    <citation type="submission" date="2015-09" db="EMBL/GenBank/DDBJ databases">
        <title>Draft genome of a European isolate of the apple canker pathogen Neonectria ditissima.</title>
        <authorList>
            <person name="Gomez-Cortecero A."/>
            <person name="Harrison R.J."/>
            <person name="Armitage A.D."/>
        </authorList>
    </citation>
    <scope>NUCLEOTIDE SEQUENCE [LARGE SCALE GENOMIC DNA]</scope>
    <source>
        <strain evidence="2 3">R09/05</strain>
    </source>
</reference>
<sequence length="41" mass="4145">MNASAILAIACATLAAALPFPSFQPQAGDFHVPTVSGTDLE</sequence>
<comment type="caution">
    <text evidence="2">The sequence shown here is derived from an EMBL/GenBank/DDBJ whole genome shotgun (WGS) entry which is preliminary data.</text>
</comment>
<feature type="signal peptide" evidence="1">
    <location>
        <begin position="1"/>
        <end position="17"/>
    </location>
</feature>
<gene>
    <name evidence="2" type="ORF">AK830_g6447</name>
</gene>
<keyword evidence="1" id="KW-0732">Signal</keyword>
<dbReference type="AlphaFoldDB" id="A0A0P7AQL9"/>
<dbReference type="EMBL" id="LKCW01000090">
    <property type="protein sequence ID" value="KPM40137.1"/>
    <property type="molecule type" value="Genomic_DNA"/>
</dbReference>
<evidence type="ECO:0000256" key="1">
    <source>
        <dbReference type="SAM" id="SignalP"/>
    </source>
</evidence>
<evidence type="ECO:0000313" key="2">
    <source>
        <dbReference type="EMBL" id="KPM40137.1"/>
    </source>
</evidence>
<keyword evidence="3" id="KW-1185">Reference proteome</keyword>
<proteinExistence type="predicted"/>